<sequence>MTNNPVYVNVQSKIDTWSTVREGRIGKK</sequence>
<proteinExistence type="predicted"/>
<evidence type="ECO:0000313" key="1">
    <source>
        <dbReference type="EMBL" id="CAF4883394.1"/>
    </source>
</evidence>
<evidence type="ECO:0000313" key="3">
    <source>
        <dbReference type="Proteomes" id="UP000676336"/>
    </source>
</evidence>
<evidence type="ECO:0000313" key="2">
    <source>
        <dbReference type="EMBL" id="CAF4959484.1"/>
    </source>
</evidence>
<dbReference type="Proteomes" id="UP000676336">
    <property type="component" value="Unassembled WGS sequence"/>
</dbReference>
<organism evidence="1 3">
    <name type="scientific">Rotaria magnacalcarata</name>
    <dbReference type="NCBI Taxonomy" id="392030"/>
    <lineage>
        <taxon>Eukaryota</taxon>
        <taxon>Metazoa</taxon>
        <taxon>Spiralia</taxon>
        <taxon>Gnathifera</taxon>
        <taxon>Rotifera</taxon>
        <taxon>Eurotatoria</taxon>
        <taxon>Bdelloidea</taxon>
        <taxon>Philodinida</taxon>
        <taxon>Philodinidae</taxon>
        <taxon>Rotaria</taxon>
    </lineage>
</organism>
<dbReference type="EMBL" id="CAJOBI010190440">
    <property type="protein sequence ID" value="CAF4959484.1"/>
    <property type="molecule type" value="Genomic_DNA"/>
</dbReference>
<reference evidence="1" key="1">
    <citation type="submission" date="2021-02" db="EMBL/GenBank/DDBJ databases">
        <authorList>
            <person name="Nowell W R."/>
        </authorList>
    </citation>
    <scope>NUCLEOTIDE SEQUENCE</scope>
</reference>
<protein>
    <submittedName>
        <fullName evidence="1">Uncharacterized protein</fullName>
    </submittedName>
</protein>
<accession>A0A8S3C377</accession>
<feature type="non-terminal residue" evidence="1">
    <location>
        <position position="1"/>
    </location>
</feature>
<name>A0A8S3C377_9BILA</name>
<dbReference type="AlphaFoldDB" id="A0A8S3C377"/>
<gene>
    <name evidence="1" type="ORF">SMN809_LOCUS50922</name>
    <name evidence="2" type="ORF">SMN809_LOCUS54539</name>
</gene>
<dbReference type="EMBL" id="CAJOBI010169497">
    <property type="protein sequence ID" value="CAF4883394.1"/>
    <property type="molecule type" value="Genomic_DNA"/>
</dbReference>
<comment type="caution">
    <text evidence="1">The sequence shown here is derived from an EMBL/GenBank/DDBJ whole genome shotgun (WGS) entry which is preliminary data.</text>
</comment>